<dbReference type="EMBL" id="JAMQOQ010000002">
    <property type="protein sequence ID" value="MDS0294048.1"/>
    <property type="molecule type" value="Genomic_DNA"/>
</dbReference>
<gene>
    <name evidence="3" type="ORF">NDI79_07675</name>
</gene>
<feature type="transmembrane region" description="Helical" evidence="1">
    <location>
        <begin position="196"/>
        <end position="215"/>
    </location>
</feature>
<feature type="transmembrane region" description="Helical" evidence="1">
    <location>
        <begin position="20"/>
        <end position="43"/>
    </location>
</feature>
<evidence type="ECO:0000259" key="2">
    <source>
        <dbReference type="Pfam" id="PF02517"/>
    </source>
</evidence>
<keyword evidence="3" id="KW-0378">Hydrolase</keyword>
<feature type="domain" description="CAAX prenyl protease 2/Lysostaphin resistance protein A-like" evidence="2">
    <location>
        <begin position="139"/>
        <end position="234"/>
    </location>
</feature>
<proteinExistence type="predicted"/>
<dbReference type="InterPro" id="IPR052710">
    <property type="entry name" value="CAAX_protease"/>
</dbReference>
<feature type="transmembrane region" description="Helical" evidence="1">
    <location>
        <begin position="171"/>
        <end position="190"/>
    </location>
</feature>
<keyword evidence="1" id="KW-1133">Transmembrane helix</keyword>
<protein>
    <submittedName>
        <fullName evidence="3">CPBP family intramembrane metalloprotease</fullName>
    </submittedName>
</protein>
<keyword evidence="1" id="KW-0472">Membrane</keyword>
<accession>A0ABU2FZS9</accession>
<dbReference type="PANTHER" id="PTHR36435">
    <property type="entry name" value="SLR1288 PROTEIN"/>
    <property type="match status" value="1"/>
</dbReference>
<keyword evidence="4" id="KW-1185">Reference proteome</keyword>
<dbReference type="PANTHER" id="PTHR36435:SF1">
    <property type="entry name" value="CAAX AMINO TERMINAL PROTEASE FAMILY PROTEIN"/>
    <property type="match status" value="1"/>
</dbReference>
<sequence length="249" mass="25950">MASDVSSSSRSDLRTALRTFGGVVVVVLLVLVCATIFVSFGTALLRAVGVDPSGALGTALVSASQFVGFGVAAVGYLTVTEQWDLIYRRLPTGRDLKWAAVGFGVLFGLYLLISFGLTQLGVDTGDSAVAATAEGQPILFLYYIPVTLLLVAPMEELVFRGAVQGLFRREYGVPFAIAASSAVFASIHFTSFTGEGALVSLVVVLVLGGVLGLIYEKSESLLVPVAAHGLYNTVQFVASYALAVGLISG</sequence>
<evidence type="ECO:0000256" key="1">
    <source>
        <dbReference type="SAM" id="Phobius"/>
    </source>
</evidence>
<evidence type="ECO:0000313" key="4">
    <source>
        <dbReference type="Proteomes" id="UP001254813"/>
    </source>
</evidence>
<dbReference type="InterPro" id="IPR003675">
    <property type="entry name" value="Rce1/LyrA-like_dom"/>
</dbReference>
<keyword evidence="3" id="KW-0482">Metalloprotease</keyword>
<feature type="transmembrane region" description="Helical" evidence="1">
    <location>
        <begin position="222"/>
        <end position="247"/>
    </location>
</feature>
<name>A0ABU2FZS9_9EURY</name>
<dbReference type="GO" id="GO:0008237">
    <property type="term" value="F:metallopeptidase activity"/>
    <property type="evidence" value="ECO:0007669"/>
    <property type="project" value="UniProtKB-KW"/>
</dbReference>
<dbReference type="Pfam" id="PF02517">
    <property type="entry name" value="Rce1-like"/>
    <property type="match status" value="1"/>
</dbReference>
<organism evidence="3 4">
    <name type="scientific">Halogeometricum luteum</name>
    <dbReference type="NCBI Taxonomy" id="2950537"/>
    <lineage>
        <taxon>Archaea</taxon>
        <taxon>Methanobacteriati</taxon>
        <taxon>Methanobacteriota</taxon>
        <taxon>Stenosarchaea group</taxon>
        <taxon>Halobacteria</taxon>
        <taxon>Halobacteriales</taxon>
        <taxon>Haloferacaceae</taxon>
        <taxon>Halogeometricum</taxon>
    </lineage>
</organism>
<feature type="transmembrane region" description="Helical" evidence="1">
    <location>
        <begin position="98"/>
        <end position="120"/>
    </location>
</feature>
<dbReference type="RefSeq" id="WP_310927895.1">
    <property type="nucleotide sequence ID" value="NZ_JAMQOQ010000002.1"/>
</dbReference>
<keyword evidence="3" id="KW-0645">Protease</keyword>
<comment type="caution">
    <text evidence="3">The sequence shown here is derived from an EMBL/GenBank/DDBJ whole genome shotgun (WGS) entry which is preliminary data.</text>
</comment>
<feature type="transmembrane region" description="Helical" evidence="1">
    <location>
        <begin position="55"/>
        <end position="77"/>
    </location>
</feature>
<reference evidence="3 4" key="1">
    <citation type="submission" date="2022-06" db="EMBL/GenBank/DDBJ databases">
        <title>Halogeometricum sp. a new haloarchaeum isolate from saline soil.</title>
        <authorList>
            <person name="Strakova D."/>
            <person name="Galisteo C."/>
            <person name="Sanchez-Porro C."/>
            <person name="Ventosa A."/>
        </authorList>
    </citation>
    <scope>NUCLEOTIDE SEQUENCE [LARGE SCALE GENOMIC DNA]</scope>
    <source>
        <strain evidence="4">S3BR25-2</strain>
    </source>
</reference>
<dbReference type="Proteomes" id="UP001254813">
    <property type="component" value="Unassembled WGS sequence"/>
</dbReference>
<keyword evidence="1" id="KW-0812">Transmembrane</keyword>
<evidence type="ECO:0000313" key="3">
    <source>
        <dbReference type="EMBL" id="MDS0294048.1"/>
    </source>
</evidence>
<feature type="transmembrane region" description="Helical" evidence="1">
    <location>
        <begin position="140"/>
        <end position="159"/>
    </location>
</feature>